<dbReference type="InterPro" id="IPR025751">
    <property type="entry name" value="RsbRD_N_dom"/>
</dbReference>
<accession>A0A542TID3</accession>
<dbReference type="Pfam" id="PF13556">
    <property type="entry name" value="HTH_30"/>
    <property type="match status" value="1"/>
</dbReference>
<evidence type="ECO:0000259" key="4">
    <source>
        <dbReference type="Pfam" id="PF17853"/>
    </source>
</evidence>
<evidence type="ECO:0000313" key="5">
    <source>
        <dbReference type="EMBL" id="TQK86568.1"/>
    </source>
</evidence>
<keyword evidence="6" id="KW-1185">Reference proteome</keyword>
<dbReference type="Pfam" id="PF14361">
    <property type="entry name" value="RsbRD_N"/>
    <property type="match status" value="1"/>
</dbReference>
<dbReference type="AlphaFoldDB" id="A0A542TID3"/>
<feature type="domain" description="RsbT co-antagonist protein RsbRD N-terminal" evidence="3">
    <location>
        <begin position="48"/>
        <end position="186"/>
    </location>
</feature>
<dbReference type="Proteomes" id="UP000318103">
    <property type="component" value="Unassembled WGS sequence"/>
</dbReference>
<reference evidence="5 6" key="1">
    <citation type="submission" date="2019-06" db="EMBL/GenBank/DDBJ databases">
        <title>Sequencing the genomes of 1000 actinobacteria strains.</title>
        <authorList>
            <person name="Klenk H.-P."/>
        </authorList>
    </citation>
    <scope>NUCLEOTIDE SEQUENCE [LARGE SCALE GENOMIC DNA]</scope>
    <source>
        <strain evidence="5 6">DSM 41929</strain>
    </source>
</reference>
<proteinExistence type="inferred from homology"/>
<dbReference type="InterPro" id="IPR025736">
    <property type="entry name" value="PucR_C-HTH_dom"/>
</dbReference>
<gene>
    <name evidence="5" type="ORF">FB563_6714</name>
</gene>
<protein>
    <submittedName>
        <fullName evidence="5">PucR-like helix-turn-helix protein</fullName>
    </submittedName>
</protein>
<dbReference type="InterPro" id="IPR042070">
    <property type="entry name" value="PucR_C-HTH_sf"/>
</dbReference>
<evidence type="ECO:0000256" key="1">
    <source>
        <dbReference type="ARBA" id="ARBA00006754"/>
    </source>
</evidence>
<comment type="similarity">
    <text evidence="1">Belongs to the CdaR family.</text>
</comment>
<feature type="domain" description="CdaR GGDEF-like" evidence="4">
    <location>
        <begin position="204"/>
        <end position="306"/>
    </location>
</feature>
<dbReference type="InterPro" id="IPR041522">
    <property type="entry name" value="CdaR_GGDEF"/>
</dbReference>
<sequence>MVACTVGAVHGDAHSSPAPELFLGTNRRPYAASMGLSNVGAALRVRLPELGVRMAERIRAEVESYADDSLIPFASLRESCEGNADLLLGRFAYGAEADVGAAQQTGRLRAEQGVPLADTLHAYRVGFELLWSEMVEEARRHPEVTDAELVAGSSEIWALFGRYAEAVAAAYREASAELALQREARRSALAEALFTGALADRTTPWEAARQLGLPERGPYAVVAAAVPDPGQEPLPGIEAALRRSGVPSVWRLLPDQQIGLVSLGHRDAETVSLRALRRRRARVGVSPRFDSLRDTPQALRFARLALAGPPGEGPGVTRFDDSPLAMLVAAAPAEASRLVEVALGPLLGLPEAERARLLQTLGHWFTSGGVAAGAAERLFVHPNTVRYRLRRIEELTGRPLTDPMTLADLGAALYVLRLLPAGSRRSDASFPG</sequence>
<dbReference type="Pfam" id="PF17853">
    <property type="entry name" value="GGDEF_2"/>
    <property type="match status" value="1"/>
</dbReference>
<evidence type="ECO:0000259" key="2">
    <source>
        <dbReference type="Pfam" id="PF13556"/>
    </source>
</evidence>
<dbReference type="EMBL" id="VFNX01000002">
    <property type="protein sequence ID" value="TQK86568.1"/>
    <property type="molecule type" value="Genomic_DNA"/>
</dbReference>
<dbReference type="Gene3D" id="1.10.10.2840">
    <property type="entry name" value="PucR C-terminal helix-turn-helix domain"/>
    <property type="match status" value="1"/>
</dbReference>
<dbReference type="PANTHER" id="PTHR33744">
    <property type="entry name" value="CARBOHYDRATE DIACID REGULATOR"/>
    <property type="match status" value="1"/>
</dbReference>
<evidence type="ECO:0000313" key="6">
    <source>
        <dbReference type="Proteomes" id="UP000318103"/>
    </source>
</evidence>
<organism evidence="5 6">
    <name type="scientific">Streptomyces puniciscabiei</name>
    <dbReference type="NCBI Taxonomy" id="164348"/>
    <lineage>
        <taxon>Bacteria</taxon>
        <taxon>Bacillati</taxon>
        <taxon>Actinomycetota</taxon>
        <taxon>Actinomycetes</taxon>
        <taxon>Kitasatosporales</taxon>
        <taxon>Streptomycetaceae</taxon>
        <taxon>Streptomyces</taxon>
    </lineage>
</organism>
<dbReference type="InterPro" id="IPR051448">
    <property type="entry name" value="CdaR-like_regulators"/>
</dbReference>
<name>A0A542TID3_9ACTN</name>
<evidence type="ECO:0000259" key="3">
    <source>
        <dbReference type="Pfam" id="PF14361"/>
    </source>
</evidence>
<dbReference type="PANTHER" id="PTHR33744:SF1">
    <property type="entry name" value="DNA-BINDING TRANSCRIPTIONAL ACTIVATOR ADER"/>
    <property type="match status" value="1"/>
</dbReference>
<feature type="domain" description="PucR C-terminal helix-turn-helix" evidence="2">
    <location>
        <begin position="357"/>
        <end position="414"/>
    </location>
</feature>
<comment type="caution">
    <text evidence="5">The sequence shown here is derived from an EMBL/GenBank/DDBJ whole genome shotgun (WGS) entry which is preliminary data.</text>
</comment>